<dbReference type="PROSITE" id="PS50262">
    <property type="entry name" value="G_PROTEIN_RECEP_F1_2"/>
    <property type="match status" value="1"/>
</dbReference>
<evidence type="ECO:0000256" key="4">
    <source>
        <dbReference type="ARBA" id="ARBA00022989"/>
    </source>
</evidence>
<dbReference type="Proteomes" id="UP000078540">
    <property type="component" value="Unassembled WGS sequence"/>
</dbReference>
<dbReference type="PANTHER" id="PTHR24235:SF29">
    <property type="entry name" value="GH23382P"/>
    <property type="match status" value="1"/>
</dbReference>
<dbReference type="GO" id="GO:0004930">
    <property type="term" value="F:G protein-coupled receptor activity"/>
    <property type="evidence" value="ECO:0007669"/>
    <property type="project" value="UniProtKB-KW"/>
</dbReference>
<keyword evidence="6 9" id="KW-0472">Membrane</keyword>
<evidence type="ECO:0000256" key="7">
    <source>
        <dbReference type="ARBA" id="ARBA00023170"/>
    </source>
</evidence>
<feature type="domain" description="G-protein coupled receptors family 1 profile" evidence="10">
    <location>
        <begin position="138"/>
        <end position="180"/>
    </location>
</feature>
<dbReference type="PRINTS" id="PR00237">
    <property type="entry name" value="GPCRRHODOPSN"/>
</dbReference>
<dbReference type="InterPro" id="IPR017452">
    <property type="entry name" value="GPCR_Rhodpsn_7TM"/>
</dbReference>
<evidence type="ECO:0000256" key="6">
    <source>
        <dbReference type="ARBA" id="ARBA00023136"/>
    </source>
</evidence>
<dbReference type="GO" id="GO:0016020">
    <property type="term" value="C:membrane"/>
    <property type="evidence" value="ECO:0007669"/>
    <property type="project" value="UniProtKB-SubCell"/>
</dbReference>
<gene>
    <name evidence="11" type="ORF">ALC53_11241</name>
</gene>
<evidence type="ECO:0000256" key="1">
    <source>
        <dbReference type="ARBA" id="ARBA00004141"/>
    </source>
</evidence>
<dbReference type="AlphaFoldDB" id="A0A195B282"/>
<name>A0A195B282_9HYME</name>
<dbReference type="PANTHER" id="PTHR24235">
    <property type="entry name" value="NEUROPEPTIDE Y RECEPTOR"/>
    <property type="match status" value="1"/>
</dbReference>
<evidence type="ECO:0000256" key="9">
    <source>
        <dbReference type="SAM" id="Phobius"/>
    </source>
</evidence>
<keyword evidence="5" id="KW-0297">G-protein coupled receptor</keyword>
<keyword evidence="3 9" id="KW-0812">Transmembrane</keyword>
<reference evidence="11 12" key="1">
    <citation type="submission" date="2015-09" db="EMBL/GenBank/DDBJ databases">
        <title>Atta colombica WGS genome.</title>
        <authorList>
            <person name="Nygaard S."/>
            <person name="Hu H."/>
            <person name="Boomsma J."/>
            <person name="Zhang G."/>
        </authorList>
    </citation>
    <scope>NUCLEOTIDE SEQUENCE [LARGE SCALE GENOMIC DNA]</scope>
    <source>
        <strain evidence="11">Treedump-2</strain>
        <tissue evidence="11">Whole body</tissue>
    </source>
</reference>
<keyword evidence="4 9" id="KW-1133">Transmembrane helix</keyword>
<keyword evidence="7 11" id="KW-0675">Receptor</keyword>
<protein>
    <submittedName>
        <fullName evidence="11">Neuropeptide FF receptor 1</fullName>
    </submittedName>
</protein>
<keyword evidence="8" id="KW-0807">Transducer</keyword>
<proteinExistence type="inferred from homology"/>
<comment type="similarity">
    <text evidence="2">Belongs to the G-protein coupled receptor 1 family.</text>
</comment>
<accession>A0A195B282</accession>
<dbReference type="SUPFAM" id="SSF81321">
    <property type="entry name" value="Family A G protein-coupled receptor-like"/>
    <property type="match status" value="1"/>
</dbReference>
<evidence type="ECO:0000256" key="3">
    <source>
        <dbReference type="ARBA" id="ARBA00022692"/>
    </source>
</evidence>
<evidence type="ECO:0000259" key="10">
    <source>
        <dbReference type="PROSITE" id="PS50262"/>
    </source>
</evidence>
<evidence type="ECO:0000313" key="11">
    <source>
        <dbReference type="EMBL" id="KYM78586.1"/>
    </source>
</evidence>
<feature type="transmembrane region" description="Helical" evidence="9">
    <location>
        <begin position="122"/>
        <end position="147"/>
    </location>
</feature>
<evidence type="ECO:0000256" key="8">
    <source>
        <dbReference type="ARBA" id="ARBA00023224"/>
    </source>
</evidence>
<evidence type="ECO:0000256" key="5">
    <source>
        <dbReference type="ARBA" id="ARBA00023040"/>
    </source>
</evidence>
<dbReference type="InterPro" id="IPR000276">
    <property type="entry name" value="GPCR_Rhodpsn"/>
</dbReference>
<comment type="subcellular location">
    <subcellularLocation>
        <location evidence="1">Membrane</location>
        <topology evidence="1">Multi-pass membrane protein</topology>
    </subcellularLocation>
</comment>
<organism evidence="11 12">
    <name type="scientific">Atta colombica</name>
    <dbReference type="NCBI Taxonomy" id="520822"/>
    <lineage>
        <taxon>Eukaryota</taxon>
        <taxon>Metazoa</taxon>
        <taxon>Ecdysozoa</taxon>
        <taxon>Arthropoda</taxon>
        <taxon>Hexapoda</taxon>
        <taxon>Insecta</taxon>
        <taxon>Pterygota</taxon>
        <taxon>Neoptera</taxon>
        <taxon>Endopterygota</taxon>
        <taxon>Hymenoptera</taxon>
        <taxon>Apocrita</taxon>
        <taxon>Aculeata</taxon>
        <taxon>Formicoidea</taxon>
        <taxon>Formicidae</taxon>
        <taxon>Myrmicinae</taxon>
        <taxon>Atta</taxon>
    </lineage>
</organism>
<feature type="transmembrane region" description="Helical" evidence="9">
    <location>
        <begin position="159"/>
        <end position="185"/>
    </location>
</feature>
<evidence type="ECO:0000256" key="2">
    <source>
        <dbReference type="ARBA" id="ARBA00010663"/>
    </source>
</evidence>
<dbReference type="Gene3D" id="1.20.1070.10">
    <property type="entry name" value="Rhodopsin 7-helix transmembrane proteins"/>
    <property type="match status" value="1"/>
</dbReference>
<dbReference type="EMBL" id="KQ976662">
    <property type="protein sequence ID" value="KYM78586.1"/>
    <property type="molecule type" value="Genomic_DNA"/>
</dbReference>
<dbReference type="STRING" id="520822.A0A195B282"/>
<sequence length="349" mass="39026">MVETSIRQYTLKFSMLQPPSPLLEMASLRLPDSEEFDVDTRRRSNNGNVPATTVATVPPGTGTFLQMRDDLSDYFNNLITEAIATTSPTMEDQVLLFNASKNLSVIEHASDRFYRHSVAMSAVYCVAYVVVFVVGLIGNSCVIAVVYRSPRMRTVTNFFIVNLAVADVLVIVFCLPATLMSNIFVRELVLSQSGKVVHSFRITVKSISASLIPSATVGTRGNSPILDESTAESRVIGSFLDNSARPELMTCGMNYETVREMDEQRANLDVMLCRMVSTLSTISISEREDPIRSNANRSQTYDTDRNLSKQTAYLHFHEQHHAADARVERKQKKKHVVCRSLENQRIVTL</sequence>
<evidence type="ECO:0000313" key="12">
    <source>
        <dbReference type="Proteomes" id="UP000078540"/>
    </source>
</evidence>
<dbReference type="Pfam" id="PF00001">
    <property type="entry name" value="7tm_1"/>
    <property type="match status" value="1"/>
</dbReference>
<keyword evidence="12" id="KW-1185">Reference proteome</keyword>